<evidence type="ECO:0000313" key="1">
    <source>
        <dbReference type="EnsemblPlants" id="KQL27766"/>
    </source>
</evidence>
<protein>
    <submittedName>
        <fullName evidence="1">Uncharacterized protein</fullName>
    </submittedName>
</protein>
<dbReference type="Gramene" id="KQL27766">
    <property type="protein sequence ID" value="KQL27766"/>
    <property type="gene ID" value="SETIT_020517mg"/>
</dbReference>
<sequence>MELTKLFIGHSTKNSIQEAKHQNFIYYSNCLRKLI</sequence>
<dbReference type="HOGENOM" id="CLU_3369307_0_0_1"/>
<evidence type="ECO:0000313" key="2">
    <source>
        <dbReference type="Proteomes" id="UP000004995"/>
    </source>
</evidence>
<dbReference type="AlphaFoldDB" id="K3Z1U9"/>
<proteinExistence type="predicted"/>
<reference evidence="2" key="1">
    <citation type="journal article" date="2012" name="Nat. Biotechnol.">
        <title>Reference genome sequence of the model plant Setaria.</title>
        <authorList>
            <person name="Bennetzen J.L."/>
            <person name="Schmutz J."/>
            <person name="Wang H."/>
            <person name="Percifield R."/>
            <person name="Hawkins J."/>
            <person name="Pontaroli A.C."/>
            <person name="Estep M."/>
            <person name="Feng L."/>
            <person name="Vaughn J.N."/>
            <person name="Grimwood J."/>
            <person name="Jenkins J."/>
            <person name="Barry K."/>
            <person name="Lindquist E."/>
            <person name="Hellsten U."/>
            <person name="Deshpande S."/>
            <person name="Wang X."/>
            <person name="Wu X."/>
            <person name="Mitros T."/>
            <person name="Triplett J."/>
            <person name="Yang X."/>
            <person name="Ye C.Y."/>
            <person name="Mauro-Herrera M."/>
            <person name="Wang L."/>
            <person name="Li P."/>
            <person name="Sharma M."/>
            <person name="Sharma R."/>
            <person name="Ronald P.C."/>
            <person name="Panaud O."/>
            <person name="Kellogg E.A."/>
            <person name="Brutnell T.P."/>
            <person name="Doust A.N."/>
            <person name="Tuskan G.A."/>
            <person name="Rokhsar D."/>
            <person name="Devos K.M."/>
        </authorList>
    </citation>
    <scope>NUCLEOTIDE SEQUENCE [LARGE SCALE GENOMIC DNA]</scope>
    <source>
        <strain evidence="2">cv. Yugu1</strain>
    </source>
</reference>
<name>K3Z1U9_SETIT</name>
<keyword evidence="2" id="KW-1185">Reference proteome</keyword>
<dbReference type="InParanoid" id="K3Z1U9"/>
<dbReference type="EnsemblPlants" id="KQL27766">
    <property type="protein sequence ID" value="KQL27766"/>
    <property type="gene ID" value="SETIT_020517mg"/>
</dbReference>
<accession>K3Z1U9</accession>
<dbReference type="Proteomes" id="UP000004995">
    <property type="component" value="Unassembled WGS sequence"/>
</dbReference>
<reference evidence="1" key="2">
    <citation type="submission" date="2018-08" db="UniProtKB">
        <authorList>
            <consortium name="EnsemblPlants"/>
        </authorList>
    </citation>
    <scope>IDENTIFICATION</scope>
    <source>
        <strain evidence="1">Yugu1</strain>
    </source>
</reference>
<organism evidence="1 2">
    <name type="scientific">Setaria italica</name>
    <name type="common">Foxtail millet</name>
    <name type="synonym">Panicum italicum</name>
    <dbReference type="NCBI Taxonomy" id="4555"/>
    <lineage>
        <taxon>Eukaryota</taxon>
        <taxon>Viridiplantae</taxon>
        <taxon>Streptophyta</taxon>
        <taxon>Embryophyta</taxon>
        <taxon>Tracheophyta</taxon>
        <taxon>Spermatophyta</taxon>
        <taxon>Magnoliopsida</taxon>
        <taxon>Liliopsida</taxon>
        <taxon>Poales</taxon>
        <taxon>Poaceae</taxon>
        <taxon>PACMAD clade</taxon>
        <taxon>Panicoideae</taxon>
        <taxon>Panicodae</taxon>
        <taxon>Paniceae</taxon>
        <taxon>Cenchrinae</taxon>
        <taxon>Setaria</taxon>
    </lineage>
</organism>
<dbReference type="EMBL" id="AGNK02000009">
    <property type="status" value="NOT_ANNOTATED_CDS"/>
    <property type="molecule type" value="Genomic_DNA"/>
</dbReference>